<sequence>MSGNLNVETRKKSLAQKYFLWLQSCEIWCLLRKRTRFNSSIYDCLQAALENPDATCGLHATDGDCYELFRCLFWPVIMDCHRIDLRNLVFKHDFGHVDHLEDLSSEVNEQILSIRLRLNRSIQNYPMIPKLTVEQLVEIEERFKDVFERFDEDLRGKYCSLKDITDTEQMKLREKGILFQEPIDRYLESAGAYNHWPNGRGFYMNEKESFIVWVNEEDHLSFISQSDNGKLSETYERLTRATDQINQFCEFQQHQRLGYLNLSPLNIGTALEITVRVRLTHPERLDQLIELSKRLDIGSKLTHDRCIISFSNLIRLGRTEFHIIRSMWNGIEQIITEDIRE</sequence>
<evidence type="ECO:0000256" key="2">
    <source>
        <dbReference type="ARBA" id="ARBA00022679"/>
    </source>
</evidence>
<evidence type="ECO:0000313" key="11">
    <source>
        <dbReference type="Proteomes" id="UP000663852"/>
    </source>
</evidence>
<dbReference type="InterPro" id="IPR000749">
    <property type="entry name" value="ATP-guanido_PTrfase"/>
</dbReference>
<dbReference type="AlphaFoldDB" id="A0A814JAN4"/>
<keyword evidence="3 7" id="KW-0547">Nucleotide-binding</keyword>
<evidence type="ECO:0000256" key="4">
    <source>
        <dbReference type="ARBA" id="ARBA00022777"/>
    </source>
</evidence>
<dbReference type="GO" id="GO:0005615">
    <property type="term" value="C:extracellular space"/>
    <property type="evidence" value="ECO:0007669"/>
    <property type="project" value="TreeGrafter"/>
</dbReference>
<gene>
    <name evidence="10" type="ORF">EDS130_LOCUS16514</name>
</gene>
<dbReference type="SUPFAM" id="SSF55931">
    <property type="entry name" value="Glutamine synthetase/guanido kinase"/>
    <property type="match status" value="1"/>
</dbReference>
<dbReference type="Pfam" id="PF00217">
    <property type="entry name" value="ATP-gua_Ptrans"/>
    <property type="match status" value="1"/>
</dbReference>
<dbReference type="PANTHER" id="PTHR11547">
    <property type="entry name" value="ARGININE OR CREATINE KINASE"/>
    <property type="match status" value="1"/>
</dbReference>
<evidence type="ECO:0000256" key="7">
    <source>
        <dbReference type="PROSITE-ProRule" id="PRU00843"/>
    </source>
</evidence>
<accession>A0A814JAN4</accession>
<dbReference type="GO" id="GO:0046314">
    <property type="term" value="P:phosphocreatine biosynthetic process"/>
    <property type="evidence" value="ECO:0007669"/>
    <property type="project" value="InterPro"/>
</dbReference>
<dbReference type="Gene3D" id="3.30.590.10">
    <property type="entry name" value="Glutamine synthetase/guanido kinase, catalytic domain"/>
    <property type="match status" value="1"/>
</dbReference>
<dbReference type="PROSITE" id="PS51509">
    <property type="entry name" value="PHOSPHAGEN_KINASE_N"/>
    <property type="match status" value="1"/>
</dbReference>
<dbReference type="OrthoDB" id="430219at2759"/>
<dbReference type="Pfam" id="PF02807">
    <property type="entry name" value="ATP-gua_PtransN"/>
    <property type="match status" value="1"/>
</dbReference>
<dbReference type="EMBL" id="CAJNOJ010000072">
    <property type="protein sequence ID" value="CAF1033056.1"/>
    <property type="molecule type" value="Genomic_DNA"/>
</dbReference>
<keyword evidence="2 7" id="KW-0808">Transferase</keyword>
<dbReference type="InterPro" id="IPR022413">
    <property type="entry name" value="ATP-guanido_PTrfase_N"/>
</dbReference>
<evidence type="ECO:0000256" key="1">
    <source>
        <dbReference type="ARBA" id="ARBA00006798"/>
    </source>
</evidence>
<dbReference type="InterPro" id="IPR036802">
    <property type="entry name" value="ATP-guanido_PTrfase_N_sf"/>
</dbReference>
<dbReference type="PANTHER" id="PTHR11547:SF38">
    <property type="entry name" value="ARGININE KINASE 1-RELATED"/>
    <property type="match status" value="1"/>
</dbReference>
<protein>
    <recommendedName>
        <fullName evidence="12">Arginine kinase</fullName>
    </recommendedName>
</protein>
<dbReference type="InterPro" id="IPR014746">
    <property type="entry name" value="Gln_synth/guanido_kin_cat_dom"/>
</dbReference>
<evidence type="ECO:0000259" key="8">
    <source>
        <dbReference type="PROSITE" id="PS51509"/>
    </source>
</evidence>
<name>A0A814JAN4_ADIRI</name>
<keyword evidence="4 7" id="KW-0418">Kinase</keyword>
<evidence type="ECO:0008006" key="12">
    <source>
        <dbReference type="Google" id="ProtNLM"/>
    </source>
</evidence>
<comment type="caution">
    <text evidence="10">The sequence shown here is derived from an EMBL/GenBank/DDBJ whole genome shotgun (WGS) entry which is preliminary data.</text>
</comment>
<dbReference type="InterPro" id="IPR022414">
    <property type="entry name" value="ATP-guanido_PTrfase_cat"/>
</dbReference>
<organism evidence="10 11">
    <name type="scientific">Adineta ricciae</name>
    <name type="common">Rotifer</name>
    <dbReference type="NCBI Taxonomy" id="249248"/>
    <lineage>
        <taxon>Eukaryota</taxon>
        <taxon>Metazoa</taxon>
        <taxon>Spiralia</taxon>
        <taxon>Gnathifera</taxon>
        <taxon>Rotifera</taxon>
        <taxon>Eurotatoria</taxon>
        <taxon>Bdelloidea</taxon>
        <taxon>Adinetida</taxon>
        <taxon>Adinetidae</taxon>
        <taxon>Adineta</taxon>
    </lineage>
</organism>
<comment type="caution">
    <text evidence="7">Lacks conserved residue(s) required for the propagation of feature annotation.</text>
</comment>
<evidence type="ECO:0000259" key="9">
    <source>
        <dbReference type="PROSITE" id="PS51510"/>
    </source>
</evidence>
<proteinExistence type="inferred from homology"/>
<keyword evidence="5 7" id="KW-0067">ATP-binding</keyword>
<evidence type="ECO:0000313" key="10">
    <source>
        <dbReference type="EMBL" id="CAF1033056.1"/>
    </source>
</evidence>
<evidence type="ECO:0000256" key="6">
    <source>
        <dbReference type="PROSITE-ProRule" id="PRU00842"/>
    </source>
</evidence>
<dbReference type="PROSITE" id="PS51510">
    <property type="entry name" value="PHOSPHAGEN_KINASE_C"/>
    <property type="match status" value="1"/>
</dbReference>
<comment type="similarity">
    <text evidence="1 6">Belongs to the ATP:guanido phosphotransferase family.</text>
</comment>
<evidence type="ECO:0000256" key="3">
    <source>
        <dbReference type="ARBA" id="ARBA00022741"/>
    </source>
</evidence>
<feature type="binding site" evidence="7">
    <location>
        <begin position="272"/>
        <end position="276"/>
    </location>
    <ligand>
        <name>ATP</name>
        <dbReference type="ChEBI" id="CHEBI:30616"/>
    </ligand>
</feature>
<dbReference type="SUPFAM" id="SSF48034">
    <property type="entry name" value="Guanido kinase N-terminal domain"/>
    <property type="match status" value="1"/>
</dbReference>
<feature type="domain" description="Phosphagen kinase N-terminal" evidence="8">
    <location>
        <begin position="1"/>
        <end position="82"/>
    </location>
</feature>
<reference evidence="10" key="1">
    <citation type="submission" date="2021-02" db="EMBL/GenBank/DDBJ databases">
        <authorList>
            <person name="Nowell W R."/>
        </authorList>
    </citation>
    <scope>NUCLEOTIDE SEQUENCE</scope>
</reference>
<dbReference type="GO" id="GO:0004111">
    <property type="term" value="F:creatine kinase activity"/>
    <property type="evidence" value="ECO:0007669"/>
    <property type="project" value="InterPro"/>
</dbReference>
<dbReference type="Gene3D" id="1.10.135.10">
    <property type="entry name" value="ATP:guanido phosphotransferase, N-terminal domain"/>
    <property type="match status" value="1"/>
</dbReference>
<feature type="binding site" evidence="7">
    <location>
        <begin position="113"/>
        <end position="117"/>
    </location>
    <ligand>
        <name>ATP</name>
        <dbReference type="ChEBI" id="CHEBI:30616"/>
    </ligand>
</feature>
<feature type="binding site" evidence="7">
    <location>
        <begin position="300"/>
        <end position="305"/>
    </location>
    <ligand>
        <name>ATP</name>
        <dbReference type="ChEBI" id="CHEBI:30616"/>
    </ligand>
</feature>
<dbReference type="Proteomes" id="UP000663852">
    <property type="component" value="Unassembled WGS sequence"/>
</dbReference>
<evidence type="ECO:0000256" key="5">
    <source>
        <dbReference type="ARBA" id="ARBA00022840"/>
    </source>
</evidence>
<feature type="domain" description="Phosphagen kinase C-terminal" evidence="9">
    <location>
        <begin position="110"/>
        <end position="341"/>
    </location>
</feature>
<dbReference type="GO" id="GO:0005524">
    <property type="term" value="F:ATP binding"/>
    <property type="evidence" value="ECO:0007669"/>
    <property type="project" value="UniProtKB-UniRule"/>
</dbReference>